<gene>
    <name evidence="2" type="ORF">GCM10009710_33030</name>
</gene>
<evidence type="ECO:0000313" key="3">
    <source>
        <dbReference type="Proteomes" id="UP001501057"/>
    </source>
</evidence>
<dbReference type="InterPro" id="IPR015897">
    <property type="entry name" value="CHK_kinase-like"/>
</dbReference>
<reference evidence="2 3" key="1">
    <citation type="journal article" date="2019" name="Int. J. Syst. Evol. Microbiol.">
        <title>The Global Catalogue of Microorganisms (GCM) 10K type strain sequencing project: providing services to taxonomists for standard genome sequencing and annotation.</title>
        <authorList>
            <consortium name="The Broad Institute Genomics Platform"/>
            <consortium name="The Broad Institute Genome Sequencing Center for Infectious Disease"/>
            <person name="Wu L."/>
            <person name="Ma J."/>
        </authorList>
    </citation>
    <scope>NUCLEOTIDE SEQUENCE [LARGE SCALE GENOMIC DNA]</scope>
    <source>
        <strain evidence="2 3">JCM 13518</strain>
    </source>
</reference>
<dbReference type="SMART" id="SM00587">
    <property type="entry name" value="CHK"/>
    <property type="match status" value="1"/>
</dbReference>
<accession>A0ABN2K990</accession>
<proteinExistence type="predicted"/>
<dbReference type="InterPro" id="IPR052961">
    <property type="entry name" value="Oxido-Kinase-like_Enzymes"/>
</dbReference>
<dbReference type="PANTHER" id="PTHR23020:SF41">
    <property type="entry name" value="AMINOGLYCOSIDE PHOSPHOTRANSFERASE DOMAIN-CONTAINING PROTEIN"/>
    <property type="match status" value="1"/>
</dbReference>
<comment type="caution">
    <text evidence="2">The sequence shown here is derived from an EMBL/GenBank/DDBJ whole genome shotgun (WGS) entry which is preliminary data.</text>
</comment>
<dbReference type="Proteomes" id="UP001501057">
    <property type="component" value="Unassembled WGS sequence"/>
</dbReference>
<dbReference type="Gene3D" id="3.90.1200.10">
    <property type="match status" value="1"/>
</dbReference>
<dbReference type="SUPFAM" id="SSF56112">
    <property type="entry name" value="Protein kinase-like (PK-like)"/>
    <property type="match status" value="1"/>
</dbReference>
<keyword evidence="3" id="KW-1185">Reference proteome</keyword>
<dbReference type="EMBL" id="BAAAME010000005">
    <property type="protein sequence ID" value="GAA1750509.1"/>
    <property type="molecule type" value="Genomic_DNA"/>
</dbReference>
<dbReference type="PANTHER" id="PTHR23020">
    <property type="entry name" value="UNCHARACTERIZED NUCLEAR HORMONE RECEPTOR-RELATED"/>
    <property type="match status" value="1"/>
</dbReference>
<dbReference type="Pfam" id="PF01636">
    <property type="entry name" value="APH"/>
    <property type="match status" value="1"/>
</dbReference>
<evidence type="ECO:0000313" key="2">
    <source>
        <dbReference type="EMBL" id="GAA1750509.1"/>
    </source>
</evidence>
<dbReference type="InterPro" id="IPR002575">
    <property type="entry name" value="Aminoglycoside_PTrfase"/>
</dbReference>
<feature type="domain" description="CHK kinase-like" evidence="1">
    <location>
        <begin position="123"/>
        <end position="300"/>
    </location>
</feature>
<organism evidence="2 3">
    <name type="scientific">Aeromicrobium alkaliterrae</name>
    <dbReference type="NCBI Taxonomy" id="302168"/>
    <lineage>
        <taxon>Bacteria</taxon>
        <taxon>Bacillati</taxon>
        <taxon>Actinomycetota</taxon>
        <taxon>Actinomycetes</taxon>
        <taxon>Propionibacteriales</taxon>
        <taxon>Nocardioidaceae</taxon>
        <taxon>Aeromicrobium</taxon>
    </lineage>
</organism>
<dbReference type="InterPro" id="IPR011009">
    <property type="entry name" value="Kinase-like_dom_sf"/>
</dbReference>
<protein>
    <recommendedName>
        <fullName evidence="1">CHK kinase-like domain-containing protein</fullName>
    </recommendedName>
</protein>
<sequence length="362" mass="38974">MTVHTPMPMLVSGDEVDADWLTASLASAEALPSGRVTSVRAERIGTGQAADSYRLTPEYAGGAGPQTLVAKVTSTDARSARTGSYGLYEGEVRFYQELAPTLPVRTPQSYASEFDPGTGRFVLLLEDLAPAVSVDQIDGMTVDQASLALEQAAGLHSASWHDPVLAARPWLSRVRHAMLTVADALPGLGAKLSDRFADVLDPDDLTTALQLLDLINPLKSVLDTRTALWHQDFRADNLLFSARDGAVPVAVLDWQTVTFGPALADVALLLGGSLPIEERRAHELDLVRGYHAALVAGGVTSYSFDECWLDYRTSAVAGVFNGINGPVQVRRTPRGDLLWASWLHRHCAHATDLGTLDLLRAR</sequence>
<name>A0ABN2K990_9ACTN</name>
<evidence type="ECO:0000259" key="1">
    <source>
        <dbReference type="SMART" id="SM00587"/>
    </source>
</evidence>